<gene>
    <name evidence="3" type="ORF">E5J99_17285</name>
</gene>
<feature type="transmembrane region" description="Helical" evidence="1">
    <location>
        <begin position="350"/>
        <end position="372"/>
    </location>
</feature>
<accession>A0A4Z0PGG1</accession>
<dbReference type="Proteomes" id="UP000297739">
    <property type="component" value="Unassembled WGS sequence"/>
</dbReference>
<comment type="caution">
    <text evidence="3">The sequence shown here is derived from an EMBL/GenBank/DDBJ whole genome shotgun (WGS) entry which is preliminary data.</text>
</comment>
<feature type="transmembrane region" description="Helical" evidence="1">
    <location>
        <begin position="148"/>
        <end position="169"/>
    </location>
</feature>
<organism evidence="3 4">
    <name type="scientific">Hymenobacter elongatus</name>
    <dbReference type="NCBI Taxonomy" id="877208"/>
    <lineage>
        <taxon>Bacteria</taxon>
        <taxon>Pseudomonadati</taxon>
        <taxon>Bacteroidota</taxon>
        <taxon>Cytophagia</taxon>
        <taxon>Cytophagales</taxon>
        <taxon>Hymenobacteraceae</taxon>
        <taxon>Hymenobacter</taxon>
    </lineage>
</organism>
<feature type="transmembrane region" description="Helical" evidence="1">
    <location>
        <begin position="9"/>
        <end position="31"/>
    </location>
</feature>
<feature type="transmembrane region" description="Helical" evidence="1">
    <location>
        <begin position="181"/>
        <end position="204"/>
    </location>
</feature>
<proteinExistence type="predicted"/>
<feature type="transmembrane region" description="Helical" evidence="1">
    <location>
        <begin position="114"/>
        <end position="136"/>
    </location>
</feature>
<feature type="domain" description="VIT" evidence="2">
    <location>
        <begin position="462"/>
        <end position="591"/>
    </location>
</feature>
<dbReference type="InterPro" id="IPR013694">
    <property type="entry name" value="VIT"/>
</dbReference>
<name>A0A4Z0PGG1_9BACT</name>
<feature type="transmembrane region" description="Helical" evidence="1">
    <location>
        <begin position="307"/>
        <end position="330"/>
    </location>
</feature>
<evidence type="ECO:0000259" key="2">
    <source>
        <dbReference type="PROSITE" id="PS51468"/>
    </source>
</evidence>
<dbReference type="EMBL" id="SRLD01000040">
    <property type="protein sequence ID" value="TGE14185.1"/>
    <property type="molecule type" value="Genomic_DNA"/>
</dbReference>
<feature type="transmembrane region" description="Helical" evidence="1">
    <location>
        <begin position="257"/>
        <end position="274"/>
    </location>
</feature>
<evidence type="ECO:0000256" key="1">
    <source>
        <dbReference type="SAM" id="Phobius"/>
    </source>
</evidence>
<protein>
    <submittedName>
        <fullName evidence="3">MSEP-CTERM sorting domain-containing protein</fullName>
    </submittedName>
</protein>
<dbReference type="AlphaFoldDB" id="A0A4Z0PGG1"/>
<feature type="transmembrane region" description="Helical" evidence="1">
    <location>
        <begin position="74"/>
        <end position="94"/>
    </location>
</feature>
<keyword evidence="1" id="KW-0472">Membrane</keyword>
<keyword evidence="1" id="KW-0812">Transmembrane</keyword>
<feature type="transmembrane region" description="Helical" evidence="1">
    <location>
        <begin position="43"/>
        <end position="62"/>
    </location>
</feature>
<dbReference type="InterPro" id="IPR027550">
    <property type="entry name" value="MSEP-CTERM"/>
</dbReference>
<evidence type="ECO:0000313" key="4">
    <source>
        <dbReference type="Proteomes" id="UP000297739"/>
    </source>
</evidence>
<sequence length="941" mass="103367">MRNLLNPKWLFVLNTLPIAVLLLLLGGQYAVVHTLLPTLSQRVWLGLGVGLLALGLLQAAYAGWQLRRGQPLPLLYGILALGTYVVFLYLYGYFLRELFPAEVPRWMVPNEMPLYAGTFLMPTLAHAALVVLICLTPDDQPHRALPNFGIALAVPVSAYLFMQVLLPLWRVPGGEFGEHVMIVLLVTGTLTFLFFLARGVYILISRKTGVWAEYQLLWKALIAIVLPLLGLATNNGLLFKVLGSEDGGVFGNFTGPWFYGLALLNGVLLCWPLPAGQWARLALFVGRSVTFSYTLYFFLVFLPFLPLSVLAVVVVGAGFLMLSPLLLLLVHLRELGQDLNALGSYFPRRLLLGLLIGSGLLLPLAITGEYLYRRHALHRALAYLYTPDYADAARIDAAALEPTLAAVRAHKRSSGDFVFGTQLPYLSSYFNWLVLDNLTLLDAKLDRLEQVFFGRLPNRRNARPAAAAFPTDGPRLTRLSSRSRYDARQATWTSWVDLEVTNATTDANTEYSTVVELPVGCWVQDYYLHINGRREKGILAEKKAATWVFSQIRDEQRDPGILYYLTANRVALRVFPFAAGEVRRTGLRLIHKEPATLHLADRTLTLGDTTHGHQSATPITTAGGQVVYLSAAAKQRLPLVVRRPYFHFLLDASASAAGGRTAYARQVAAFLAAQPAGAAATARYSLVNASLSPVRAGQPWDAQLLATPATGGFYLEGAMRRLLRDARTHPAATYPVLVAVTDSLERAVLPASFAELQSATPEQATFYVLTPNAQSTVYSLRDNSNYPLVAAAAEVVPAVRAWPSAAQPQAYVPDDGQPSIVLATAALQLPVAVGKSWQDGLWLHGYQQYQALYPAAAETMRLSAIRGSFASGIMTPLTSYLALENEAQKAALRRKQNEVLAGNGALDAGEETQPMSEPDVWILLLVLGAWYFVKRYRLRIA</sequence>
<feature type="transmembrane region" description="Helical" evidence="1">
    <location>
        <begin position="216"/>
        <end position="237"/>
    </location>
</feature>
<dbReference type="OrthoDB" id="1801976at2"/>
<dbReference type="RefSeq" id="WP_135499072.1">
    <property type="nucleotide sequence ID" value="NZ_SRLD01000040.1"/>
</dbReference>
<feature type="transmembrane region" description="Helical" evidence="1">
    <location>
        <begin position="281"/>
        <end position="301"/>
    </location>
</feature>
<reference evidence="3 4" key="1">
    <citation type="submission" date="2019-04" db="EMBL/GenBank/DDBJ databases">
        <authorList>
            <person name="Feng G."/>
            <person name="Zhang J."/>
            <person name="Zhu H."/>
        </authorList>
    </citation>
    <scope>NUCLEOTIDE SEQUENCE [LARGE SCALE GENOMIC DNA]</scope>
    <source>
        <strain evidence="3 4">JCM 17223</strain>
    </source>
</reference>
<evidence type="ECO:0000313" key="3">
    <source>
        <dbReference type="EMBL" id="TGE14185.1"/>
    </source>
</evidence>
<dbReference type="PROSITE" id="PS51468">
    <property type="entry name" value="VIT"/>
    <property type="match status" value="1"/>
</dbReference>
<dbReference type="NCBIfam" id="TIGR04286">
    <property type="entry name" value="MSEP-CTERM"/>
    <property type="match status" value="1"/>
</dbReference>
<keyword evidence="4" id="KW-1185">Reference proteome</keyword>
<keyword evidence="1" id="KW-1133">Transmembrane helix</keyword>